<organism evidence="10 11">
    <name type="scientific">Halopiger aswanensis</name>
    <dbReference type="NCBI Taxonomy" id="148449"/>
    <lineage>
        <taxon>Archaea</taxon>
        <taxon>Methanobacteriati</taxon>
        <taxon>Methanobacteriota</taxon>
        <taxon>Stenosarchaea group</taxon>
        <taxon>Halobacteria</taxon>
        <taxon>Halobacteriales</taxon>
        <taxon>Natrialbaceae</taxon>
        <taxon>Halopiger</taxon>
    </lineage>
</organism>
<evidence type="ECO:0000313" key="10">
    <source>
        <dbReference type="EMBL" id="RKD97553.1"/>
    </source>
</evidence>
<dbReference type="PANTHER" id="PTHR30572">
    <property type="entry name" value="MEMBRANE COMPONENT OF TRANSPORTER-RELATED"/>
    <property type="match status" value="1"/>
</dbReference>
<feature type="transmembrane region" description="Helical" evidence="7">
    <location>
        <begin position="349"/>
        <end position="369"/>
    </location>
</feature>
<keyword evidence="2" id="KW-1003">Cell membrane</keyword>
<feature type="domain" description="ABC3 transporter permease C-terminal" evidence="8">
    <location>
        <begin position="259"/>
        <end position="373"/>
    </location>
</feature>
<gene>
    <name evidence="10" type="ORF">ATJ93_0542</name>
</gene>
<evidence type="ECO:0000256" key="1">
    <source>
        <dbReference type="ARBA" id="ARBA00004651"/>
    </source>
</evidence>
<evidence type="ECO:0000313" key="11">
    <source>
        <dbReference type="Proteomes" id="UP000283805"/>
    </source>
</evidence>
<dbReference type="GO" id="GO:0005886">
    <property type="term" value="C:plasma membrane"/>
    <property type="evidence" value="ECO:0007669"/>
    <property type="project" value="UniProtKB-SubCell"/>
</dbReference>
<dbReference type="Pfam" id="PF02687">
    <property type="entry name" value="FtsX"/>
    <property type="match status" value="1"/>
</dbReference>
<comment type="subcellular location">
    <subcellularLocation>
        <location evidence="1">Cell membrane</location>
        <topology evidence="1">Multi-pass membrane protein</topology>
    </subcellularLocation>
</comment>
<evidence type="ECO:0000256" key="2">
    <source>
        <dbReference type="ARBA" id="ARBA00022475"/>
    </source>
</evidence>
<sequence length="382" mass="40394">MGIADLLWRFPSAQMAWRNLGRNRVRTALAALGIVIGVVAIASLGITGVALQQQASSNLDDLTNEVTVSSGEDSDTAGVTADRVRRIRGIADDATVVPEYSNRTTLTSRSGQEEIVSVTGVTQASAQYNVSAGEEPDRLQSGALLTESTATKLGLDLGDPVTYDGQLYRIRGLIESDQGFGLTGGGELVLPEAALADQGNYNSVTIVAEDGDAATEIAATLNERFNTEENEELRVSSYGYAQENIGSFMNTLNLALLGIGSISLIVASVAILNVMLMSTIERRGEIGVLRAVGIRRGEVLRMILAEAGFLGAIGGLIGALVSLAIGFVIFRTIVGDAMLVFDWLSLRYLIYGFGFAVVASVLSGLYPAWKAANDRPVEALRG</sequence>
<protein>
    <submittedName>
        <fullName evidence="10">Putative ABC transport system permease protein</fullName>
    </submittedName>
</protein>
<dbReference type="Proteomes" id="UP000283805">
    <property type="component" value="Unassembled WGS sequence"/>
</dbReference>
<keyword evidence="11" id="KW-1185">Reference proteome</keyword>
<dbReference type="PANTHER" id="PTHR30572:SF4">
    <property type="entry name" value="ABC TRANSPORTER PERMEASE YTRF"/>
    <property type="match status" value="1"/>
</dbReference>
<evidence type="ECO:0000259" key="8">
    <source>
        <dbReference type="Pfam" id="PF02687"/>
    </source>
</evidence>
<evidence type="ECO:0000256" key="3">
    <source>
        <dbReference type="ARBA" id="ARBA00022692"/>
    </source>
</evidence>
<dbReference type="EMBL" id="RAPO01000001">
    <property type="protein sequence ID" value="RKD97553.1"/>
    <property type="molecule type" value="Genomic_DNA"/>
</dbReference>
<feature type="transmembrane region" description="Helical" evidence="7">
    <location>
        <begin position="254"/>
        <end position="276"/>
    </location>
</feature>
<proteinExistence type="inferred from homology"/>
<dbReference type="GO" id="GO:0022857">
    <property type="term" value="F:transmembrane transporter activity"/>
    <property type="evidence" value="ECO:0007669"/>
    <property type="project" value="TreeGrafter"/>
</dbReference>
<feature type="domain" description="MacB-like periplasmic core" evidence="9">
    <location>
        <begin position="27"/>
        <end position="222"/>
    </location>
</feature>
<keyword evidence="4 7" id="KW-1133">Transmembrane helix</keyword>
<dbReference type="InterPro" id="IPR003838">
    <property type="entry name" value="ABC3_permease_C"/>
</dbReference>
<feature type="transmembrane region" description="Helical" evidence="7">
    <location>
        <begin position="303"/>
        <end position="329"/>
    </location>
</feature>
<dbReference type="Pfam" id="PF12704">
    <property type="entry name" value="MacB_PCD"/>
    <property type="match status" value="1"/>
</dbReference>
<accession>A0A3R7HZF5</accession>
<comment type="caution">
    <text evidence="10">The sequence shown here is derived from an EMBL/GenBank/DDBJ whole genome shotgun (WGS) entry which is preliminary data.</text>
</comment>
<name>A0A3R7HZF5_9EURY</name>
<dbReference type="InterPro" id="IPR025857">
    <property type="entry name" value="MacB_PCD"/>
</dbReference>
<feature type="transmembrane region" description="Helical" evidence="7">
    <location>
        <begin position="28"/>
        <end position="51"/>
    </location>
</feature>
<keyword evidence="5 7" id="KW-0472">Membrane</keyword>
<evidence type="ECO:0000256" key="5">
    <source>
        <dbReference type="ARBA" id="ARBA00023136"/>
    </source>
</evidence>
<dbReference type="InterPro" id="IPR050250">
    <property type="entry name" value="Macrolide_Exporter_MacB"/>
</dbReference>
<dbReference type="RefSeq" id="WP_120243079.1">
    <property type="nucleotide sequence ID" value="NZ_RAPO01000001.1"/>
</dbReference>
<evidence type="ECO:0000256" key="7">
    <source>
        <dbReference type="SAM" id="Phobius"/>
    </source>
</evidence>
<evidence type="ECO:0000259" key="9">
    <source>
        <dbReference type="Pfam" id="PF12704"/>
    </source>
</evidence>
<dbReference type="OrthoDB" id="11469at2157"/>
<reference evidence="10 11" key="1">
    <citation type="submission" date="2018-09" db="EMBL/GenBank/DDBJ databases">
        <title>Genomic Encyclopedia of Archaeal and Bacterial Type Strains, Phase II (KMG-II): from individual species to whole genera.</title>
        <authorList>
            <person name="Goeker M."/>
        </authorList>
    </citation>
    <scope>NUCLEOTIDE SEQUENCE [LARGE SCALE GENOMIC DNA]</scope>
    <source>
        <strain evidence="10 11">DSM 13151</strain>
    </source>
</reference>
<evidence type="ECO:0000256" key="4">
    <source>
        <dbReference type="ARBA" id="ARBA00022989"/>
    </source>
</evidence>
<dbReference type="AlphaFoldDB" id="A0A3R7HZF5"/>
<comment type="similarity">
    <text evidence="6">Belongs to the ABC-4 integral membrane protein family.</text>
</comment>
<evidence type="ECO:0000256" key="6">
    <source>
        <dbReference type="ARBA" id="ARBA00038076"/>
    </source>
</evidence>
<keyword evidence="3 7" id="KW-0812">Transmembrane</keyword>